<reference evidence="1" key="1">
    <citation type="submission" date="2018-05" db="EMBL/GenBank/DDBJ databases">
        <authorList>
            <person name="Lanie J.A."/>
            <person name="Ng W.-L."/>
            <person name="Kazmierczak K.M."/>
            <person name="Andrzejewski T.M."/>
            <person name="Davidsen T.M."/>
            <person name="Wayne K.J."/>
            <person name="Tettelin H."/>
            <person name="Glass J.I."/>
            <person name="Rusch D."/>
            <person name="Podicherti R."/>
            <person name="Tsui H.-C.T."/>
            <person name="Winkler M.E."/>
        </authorList>
    </citation>
    <scope>NUCLEOTIDE SEQUENCE</scope>
</reference>
<feature type="non-terminal residue" evidence="1">
    <location>
        <position position="1"/>
    </location>
</feature>
<dbReference type="EMBL" id="UINC01040111">
    <property type="protein sequence ID" value="SVB39532.1"/>
    <property type="molecule type" value="Genomic_DNA"/>
</dbReference>
<proteinExistence type="predicted"/>
<evidence type="ECO:0008006" key="2">
    <source>
        <dbReference type="Google" id="ProtNLM"/>
    </source>
</evidence>
<dbReference type="AlphaFoldDB" id="A0A382DNB9"/>
<dbReference type="PANTHER" id="PTHR20883:SF14">
    <property type="entry name" value="PHYTANOYL-COA DIOXYGENASE"/>
    <property type="match status" value="1"/>
</dbReference>
<dbReference type="PANTHER" id="PTHR20883">
    <property type="entry name" value="PHYTANOYL-COA DIOXYGENASE DOMAIN CONTAINING 1"/>
    <property type="match status" value="1"/>
</dbReference>
<dbReference type="InterPro" id="IPR008775">
    <property type="entry name" value="Phytyl_CoA_dOase-like"/>
</dbReference>
<dbReference type="Gene3D" id="2.60.120.620">
    <property type="entry name" value="q2cbj1_9rhob like domain"/>
    <property type="match status" value="1"/>
</dbReference>
<evidence type="ECO:0000313" key="1">
    <source>
        <dbReference type="EMBL" id="SVB39532.1"/>
    </source>
</evidence>
<accession>A0A382DNB9</accession>
<gene>
    <name evidence="1" type="ORF">METZ01_LOCUS192386</name>
</gene>
<organism evidence="1">
    <name type="scientific">marine metagenome</name>
    <dbReference type="NCBI Taxonomy" id="408172"/>
    <lineage>
        <taxon>unclassified sequences</taxon>
        <taxon>metagenomes</taxon>
        <taxon>ecological metagenomes</taxon>
    </lineage>
</organism>
<feature type="non-terminal residue" evidence="1">
    <location>
        <position position="202"/>
    </location>
</feature>
<dbReference type="Pfam" id="PF05721">
    <property type="entry name" value="PhyH"/>
    <property type="match status" value="1"/>
</dbReference>
<name>A0A382DNB9_9ZZZZ</name>
<protein>
    <recommendedName>
        <fullName evidence="2">Phytanoyl-CoA dioxygenase</fullName>
    </recommendedName>
</protein>
<dbReference type="SUPFAM" id="SSF51197">
    <property type="entry name" value="Clavaminate synthase-like"/>
    <property type="match status" value="1"/>
</dbReference>
<sequence length="202" mass="22702">VALTKAQIAQFNEDGYLLLRQVLADEDLDPIIEEYEDHIDRRARELLAEGKITDLQESALFNRRLALICEENQQIYPELDIMHFRGKATFQFLGNDHLLDMIESLVGPEITCSPIQHLRAKLPEGLTPDSGDPHVAPWHQDAGVTWDEADPFFILTVWLPLSTAAPENGCLQIIPRSHGTGLMHHHIKAGIGTVIVDEEMPD</sequence>